<feature type="transmembrane region" description="Helical" evidence="1">
    <location>
        <begin position="34"/>
        <end position="56"/>
    </location>
</feature>
<evidence type="ECO:0000256" key="1">
    <source>
        <dbReference type="SAM" id="Phobius"/>
    </source>
</evidence>
<proteinExistence type="predicted"/>
<dbReference type="EMBL" id="FOQD01000009">
    <property type="protein sequence ID" value="SFI45991.1"/>
    <property type="molecule type" value="Genomic_DNA"/>
</dbReference>
<dbReference type="Proteomes" id="UP000199518">
    <property type="component" value="Unassembled WGS sequence"/>
</dbReference>
<dbReference type="OrthoDB" id="214542at2"/>
<keyword evidence="1" id="KW-0812">Transmembrane</keyword>
<organism evidence="2 3">
    <name type="scientific">Planctomicrobium piriforme</name>
    <dbReference type="NCBI Taxonomy" id="1576369"/>
    <lineage>
        <taxon>Bacteria</taxon>
        <taxon>Pseudomonadati</taxon>
        <taxon>Planctomycetota</taxon>
        <taxon>Planctomycetia</taxon>
        <taxon>Planctomycetales</taxon>
        <taxon>Planctomycetaceae</taxon>
        <taxon>Planctomicrobium</taxon>
    </lineage>
</organism>
<keyword evidence="3" id="KW-1185">Reference proteome</keyword>
<keyword evidence="1" id="KW-0472">Membrane</keyword>
<name>A0A1I3IDG1_9PLAN</name>
<sequence length="98" mass="11660">MTTLASVPEQASGEFVVRSTLSPRRRRWLWLEAFIERFFIAFCVYALSIGPMYWHWVAGREVKGSLWIATFYEPLRILGEMVPLFGEWLNWYVRLWIG</sequence>
<protein>
    <recommendedName>
        <fullName evidence="4">ABC transporter permease</fullName>
    </recommendedName>
</protein>
<dbReference type="AlphaFoldDB" id="A0A1I3IDG1"/>
<reference evidence="3" key="1">
    <citation type="submission" date="2016-10" db="EMBL/GenBank/DDBJ databases">
        <authorList>
            <person name="Varghese N."/>
            <person name="Submissions S."/>
        </authorList>
    </citation>
    <scope>NUCLEOTIDE SEQUENCE [LARGE SCALE GENOMIC DNA]</scope>
    <source>
        <strain evidence="3">DSM 26348</strain>
    </source>
</reference>
<keyword evidence="1" id="KW-1133">Transmembrane helix</keyword>
<dbReference type="RefSeq" id="WP_092050754.1">
    <property type="nucleotide sequence ID" value="NZ_FOQD01000009.1"/>
</dbReference>
<accession>A0A1I3IDG1</accession>
<evidence type="ECO:0000313" key="3">
    <source>
        <dbReference type="Proteomes" id="UP000199518"/>
    </source>
</evidence>
<gene>
    <name evidence="2" type="ORF">SAMN05421753_10975</name>
</gene>
<evidence type="ECO:0008006" key="4">
    <source>
        <dbReference type="Google" id="ProtNLM"/>
    </source>
</evidence>
<evidence type="ECO:0000313" key="2">
    <source>
        <dbReference type="EMBL" id="SFI45991.1"/>
    </source>
</evidence>